<keyword evidence="3" id="KW-1185">Reference proteome</keyword>
<comment type="caution">
    <text evidence="2">The sequence shown here is derived from an EMBL/GenBank/DDBJ whole genome shotgun (WGS) entry which is preliminary data.</text>
</comment>
<dbReference type="AlphaFoldDB" id="A0A4R2NM49"/>
<protein>
    <submittedName>
        <fullName evidence="2">Uncharacterized protein</fullName>
    </submittedName>
</protein>
<dbReference type="Proteomes" id="UP000294564">
    <property type="component" value="Unassembled WGS sequence"/>
</dbReference>
<feature type="compositionally biased region" description="Polar residues" evidence="1">
    <location>
        <begin position="23"/>
        <end position="34"/>
    </location>
</feature>
<gene>
    <name evidence="2" type="ORF">EV195_1127</name>
</gene>
<organism evidence="2 3">
    <name type="scientific">Tenacibaculum skagerrakense</name>
    <dbReference type="NCBI Taxonomy" id="186571"/>
    <lineage>
        <taxon>Bacteria</taxon>
        <taxon>Pseudomonadati</taxon>
        <taxon>Bacteroidota</taxon>
        <taxon>Flavobacteriia</taxon>
        <taxon>Flavobacteriales</taxon>
        <taxon>Flavobacteriaceae</taxon>
        <taxon>Tenacibaculum</taxon>
    </lineage>
</organism>
<name>A0A4R2NM49_9FLAO</name>
<reference evidence="2 3" key="1">
    <citation type="submission" date="2019-03" db="EMBL/GenBank/DDBJ databases">
        <title>Genomic Encyclopedia of Type Strains, Phase IV (KMG-IV): sequencing the most valuable type-strain genomes for metagenomic binning, comparative biology and taxonomic classification.</title>
        <authorList>
            <person name="Goeker M."/>
        </authorList>
    </citation>
    <scope>NUCLEOTIDE SEQUENCE [LARGE SCALE GENOMIC DNA]</scope>
    <source>
        <strain evidence="2 3">DSM 14836</strain>
    </source>
</reference>
<evidence type="ECO:0000313" key="2">
    <source>
        <dbReference type="EMBL" id="TCP22358.1"/>
    </source>
</evidence>
<sequence length="200" mass="22671">MFLIVLWSCKQPTDNKSQKEGKPTQTKSQSTSVEHTNDLSFDYDKFEIKKGQLGEIKIGMTISEAEQKFDGLRKEVGQATDFGFGGGSPAYLYYDKDDVVFGLIPALDTEILLFIIVASPRLTTINGLNPNSTVKEISKQYPKVKVYQNLMNSWEEISDTSNNWDFVFMTNEKTVGDYPDLENPSELKNMDIKADWITIK</sequence>
<feature type="region of interest" description="Disordered" evidence="1">
    <location>
        <begin position="13"/>
        <end position="35"/>
    </location>
</feature>
<evidence type="ECO:0000256" key="1">
    <source>
        <dbReference type="SAM" id="MobiDB-lite"/>
    </source>
</evidence>
<dbReference type="EMBL" id="SLXM01000012">
    <property type="protein sequence ID" value="TCP22358.1"/>
    <property type="molecule type" value="Genomic_DNA"/>
</dbReference>
<accession>A0A4R2NM49</accession>
<evidence type="ECO:0000313" key="3">
    <source>
        <dbReference type="Proteomes" id="UP000294564"/>
    </source>
</evidence>
<proteinExistence type="predicted"/>